<sequence length="53" mass="6289">MFGRRKNTNPDTDTTARQEAPKLRQRGTIHLPEEPYKLRLGFPVTRDPRKKNR</sequence>
<evidence type="ECO:0000313" key="2">
    <source>
        <dbReference type="EMBL" id="MBB0233011.1"/>
    </source>
</evidence>
<gene>
    <name evidence="2" type="ORF">FOE67_26845</name>
</gene>
<dbReference type="RefSeq" id="WP_182667512.1">
    <property type="nucleotide sequence ID" value="NZ_VKHS01001389.1"/>
</dbReference>
<protein>
    <submittedName>
        <fullName evidence="2">Uncharacterized protein</fullName>
    </submittedName>
</protein>
<feature type="region of interest" description="Disordered" evidence="1">
    <location>
        <begin position="1"/>
        <end position="53"/>
    </location>
</feature>
<dbReference type="AlphaFoldDB" id="A0A7W3T940"/>
<accession>A0A7W3T940</accession>
<reference evidence="3" key="1">
    <citation type="submission" date="2019-10" db="EMBL/GenBank/DDBJ databases">
        <title>Streptomyces sp. nov., a novel actinobacterium isolated from alkaline environment.</title>
        <authorList>
            <person name="Golinska P."/>
        </authorList>
    </citation>
    <scope>NUCLEOTIDE SEQUENCE [LARGE SCALE GENOMIC DNA]</scope>
    <source>
        <strain evidence="3">DSM 42108</strain>
    </source>
</reference>
<dbReference type="EMBL" id="VKHS01001389">
    <property type="protein sequence ID" value="MBB0233011.1"/>
    <property type="molecule type" value="Genomic_DNA"/>
</dbReference>
<evidence type="ECO:0000313" key="3">
    <source>
        <dbReference type="Proteomes" id="UP000530234"/>
    </source>
</evidence>
<evidence type="ECO:0000256" key="1">
    <source>
        <dbReference type="SAM" id="MobiDB-lite"/>
    </source>
</evidence>
<keyword evidence="3" id="KW-1185">Reference proteome</keyword>
<organism evidence="2 3">
    <name type="scientific">Streptomyces calidiresistens</name>
    <dbReference type="NCBI Taxonomy" id="1485586"/>
    <lineage>
        <taxon>Bacteria</taxon>
        <taxon>Bacillati</taxon>
        <taxon>Actinomycetota</taxon>
        <taxon>Actinomycetes</taxon>
        <taxon>Kitasatosporales</taxon>
        <taxon>Streptomycetaceae</taxon>
        <taxon>Streptomyces</taxon>
    </lineage>
</organism>
<proteinExistence type="predicted"/>
<name>A0A7W3T940_9ACTN</name>
<dbReference type="Proteomes" id="UP000530234">
    <property type="component" value="Unassembled WGS sequence"/>
</dbReference>
<comment type="caution">
    <text evidence="2">The sequence shown here is derived from an EMBL/GenBank/DDBJ whole genome shotgun (WGS) entry which is preliminary data.</text>
</comment>